<reference evidence="2 3" key="1">
    <citation type="submission" date="2018-06" db="EMBL/GenBank/DDBJ databases">
        <authorList>
            <consortium name="Pathogen Informatics"/>
            <person name="Doyle S."/>
        </authorList>
    </citation>
    <scope>NUCLEOTIDE SEQUENCE [LARGE SCALE GENOMIC DNA]</scope>
    <source>
        <strain evidence="2 3">NCTC13316</strain>
    </source>
</reference>
<gene>
    <name evidence="2" type="ORF">NCTC13316_03464</name>
</gene>
<dbReference type="GO" id="GO:0004497">
    <property type="term" value="F:monooxygenase activity"/>
    <property type="evidence" value="ECO:0007669"/>
    <property type="project" value="UniProtKB-KW"/>
</dbReference>
<dbReference type="Proteomes" id="UP000254794">
    <property type="component" value="Unassembled WGS sequence"/>
</dbReference>
<keyword evidence="2" id="KW-0503">Monooxygenase</keyword>
<dbReference type="InterPro" id="IPR011008">
    <property type="entry name" value="Dimeric_a/b-barrel"/>
</dbReference>
<dbReference type="PANTHER" id="PTHR33336">
    <property type="entry name" value="QUINOL MONOOXYGENASE YGIN-RELATED"/>
    <property type="match status" value="1"/>
</dbReference>
<dbReference type="InterPro" id="IPR050744">
    <property type="entry name" value="AI-2_Isomerase_LsrG"/>
</dbReference>
<evidence type="ECO:0000313" key="3">
    <source>
        <dbReference type="Proteomes" id="UP000254794"/>
    </source>
</evidence>
<evidence type="ECO:0000259" key="1">
    <source>
        <dbReference type="PROSITE" id="PS51725"/>
    </source>
</evidence>
<proteinExistence type="predicted"/>
<organism evidence="2 3">
    <name type="scientific">Legionella busanensis</name>
    <dbReference type="NCBI Taxonomy" id="190655"/>
    <lineage>
        <taxon>Bacteria</taxon>
        <taxon>Pseudomonadati</taxon>
        <taxon>Pseudomonadota</taxon>
        <taxon>Gammaproteobacteria</taxon>
        <taxon>Legionellales</taxon>
        <taxon>Legionellaceae</taxon>
        <taxon>Legionella</taxon>
    </lineage>
</organism>
<sequence>MTLLHISLRDRRQSLILLTLSLTRGKRVNYPRLIFNESVREGNFMSKPYTVIVILEAKLGKESELESALKAVVEPSRLEKTCLEYRLHKSIENPAQFILFENWESREKHQEHFEKSYIIELGRKLESLLNKPYQAIFASELP</sequence>
<dbReference type="Pfam" id="PF03992">
    <property type="entry name" value="ABM"/>
    <property type="match status" value="1"/>
</dbReference>
<dbReference type="PANTHER" id="PTHR33336:SF3">
    <property type="entry name" value="ABM DOMAIN-CONTAINING PROTEIN"/>
    <property type="match status" value="1"/>
</dbReference>
<keyword evidence="2" id="KW-0560">Oxidoreductase</keyword>
<feature type="domain" description="ABM" evidence="1">
    <location>
        <begin position="49"/>
        <end position="137"/>
    </location>
</feature>
<keyword evidence="3" id="KW-1185">Reference proteome</keyword>
<accession>A0A378KDJ0</accession>
<dbReference type="EMBL" id="UGOD01000006">
    <property type="protein sequence ID" value="STX81591.1"/>
    <property type="molecule type" value="Genomic_DNA"/>
</dbReference>
<dbReference type="Gene3D" id="3.30.70.100">
    <property type="match status" value="1"/>
</dbReference>
<evidence type="ECO:0000313" key="2">
    <source>
        <dbReference type="EMBL" id="STX81591.1"/>
    </source>
</evidence>
<name>A0A378KDJ0_9GAMM</name>
<protein>
    <submittedName>
        <fullName evidence="2">Antibiotic biosynthesis monooxygenase</fullName>
    </submittedName>
</protein>
<dbReference type="SUPFAM" id="SSF54909">
    <property type="entry name" value="Dimeric alpha+beta barrel"/>
    <property type="match status" value="1"/>
</dbReference>
<dbReference type="AlphaFoldDB" id="A0A378KDJ0"/>
<dbReference type="PROSITE" id="PS51725">
    <property type="entry name" value="ABM"/>
    <property type="match status" value="1"/>
</dbReference>
<dbReference type="InterPro" id="IPR007138">
    <property type="entry name" value="ABM_dom"/>
</dbReference>